<keyword evidence="4" id="KW-1185">Reference proteome</keyword>
<sequence>MTIPGRGNPPLDQFPFRVPAAELPKLAGLSDDYASQLTTAFDDAVRIVGKPDRGQGAAASWWSPECTAAHQAWVSARHNINPTAFGALRHSFQDIIRKAKRAYWKHIIDGVKDDKDLYNVLSWHKLTPSLKAPPSALRAAVLGRFNEADDLDEDPLNDWTGTGHLPWDTAVSIEEVEKNTIGVTRTSPGTDRVTVRLLKACWIHIRDALHALYNRCLALCHFPSSWKLAEVAMLPKVGNKDKTSVCSWRPIALLSCISEGLERIVARGISWTALTHGILSPQHGGALPRRSAMDLVAAFTHDVEAALAQGKVVTLVTMDVGCFRRPPQTAAPSAKARVRLEKATTPSYPVQCGTPQGSPLSPILYLLYLTELLLQDTKRRFGYADDMALYQISDTLEENAEHMAKDVQSILNWGATNKVAFAPDKLQAIHFSWKRNLTNPPIIVNDTLTINPIPPAEQGGQQPALRWLGVYLTRRLAGAGT</sequence>
<evidence type="ECO:0000259" key="1">
    <source>
        <dbReference type="PROSITE" id="PS50878"/>
    </source>
</evidence>
<protein>
    <recommendedName>
        <fullName evidence="1">Reverse transcriptase domain-containing protein</fullName>
    </recommendedName>
</protein>
<comment type="caution">
    <text evidence="3">The sequence shown here is derived from an EMBL/GenBank/DDBJ whole genome shotgun (WGS) entry which is preliminary data.</text>
</comment>
<evidence type="ECO:0000313" key="2">
    <source>
        <dbReference type="EMBL" id="KAF7134039.1"/>
    </source>
</evidence>
<accession>A0A8H6UYH2</accession>
<dbReference type="EMBL" id="JACBAF010001897">
    <property type="protein sequence ID" value="KAF7171913.1"/>
    <property type="molecule type" value="Genomic_DNA"/>
</dbReference>
<reference evidence="3" key="1">
    <citation type="submission" date="2020-06" db="EMBL/GenBank/DDBJ databases">
        <title>Draft genome sequences of strains closely related to Aspergillus parafelis and Aspergillus hiratsukae.</title>
        <authorList>
            <person name="Dos Santos R.A.C."/>
            <person name="Rivero-Menendez O."/>
            <person name="Steenwyk J.L."/>
            <person name="Mead M.E."/>
            <person name="Goldman G.H."/>
            <person name="Alastruey-Izquierdo A."/>
            <person name="Rokas A."/>
        </authorList>
    </citation>
    <scope>NUCLEOTIDE SEQUENCE</scope>
    <source>
        <strain evidence="2">CNM-CM5793</strain>
        <strain evidence="3">CNM-CM6106</strain>
    </source>
</reference>
<evidence type="ECO:0000313" key="5">
    <source>
        <dbReference type="Proteomes" id="UP000662466"/>
    </source>
</evidence>
<dbReference type="Proteomes" id="UP000662466">
    <property type="component" value="Unassembled WGS sequence"/>
</dbReference>
<feature type="domain" description="Reverse transcriptase" evidence="1">
    <location>
        <begin position="215"/>
        <end position="472"/>
    </location>
</feature>
<dbReference type="PROSITE" id="PS50878">
    <property type="entry name" value="RT_POL"/>
    <property type="match status" value="1"/>
</dbReference>
<gene>
    <name evidence="2" type="ORF">CNMCM5793_005619</name>
    <name evidence="3" type="ORF">CNMCM6106_006255</name>
</gene>
<dbReference type="EMBL" id="JACBAD010001774">
    <property type="protein sequence ID" value="KAF7134039.1"/>
    <property type="molecule type" value="Genomic_DNA"/>
</dbReference>
<dbReference type="SUPFAM" id="SSF56672">
    <property type="entry name" value="DNA/RNA polymerases"/>
    <property type="match status" value="1"/>
</dbReference>
<evidence type="ECO:0000313" key="3">
    <source>
        <dbReference type="EMBL" id="KAF7171913.1"/>
    </source>
</evidence>
<dbReference type="InterPro" id="IPR043502">
    <property type="entry name" value="DNA/RNA_pol_sf"/>
</dbReference>
<dbReference type="PANTHER" id="PTHR33481">
    <property type="entry name" value="REVERSE TRANSCRIPTASE"/>
    <property type="match status" value="1"/>
</dbReference>
<evidence type="ECO:0000313" key="4">
    <source>
        <dbReference type="Proteomes" id="UP000630445"/>
    </source>
</evidence>
<proteinExistence type="predicted"/>
<organism evidence="3 5">
    <name type="scientific">Aspergillus hiratsukae</name>
    <dbReference type="NCBI Taxonomy" id="1194566"/>
    <lineage>
        <taxon>Eukaryota</taxon>
        <taxon>Fungi</taxon>
        <taxon>Dikarya</taxon>
        <taxon>Ascomycota</taxon>
        <taxon>Pezizomycotina</taxon>
        <taxon>Eurotiomycetes</taxon>
        <taxon>Eurotiomycetidae</taxon>
        <taxon>Eurotiales</taxon>
        <taxon>Aspergillaceae</taxon>
        <taxon>Aspergillus</taxon>
        <taxon>Aspergillus subgen. Fumigati</taxon>
    </lineage>
</organism>
<dbReference type="PANTHER" id="PTHR33481:SF1">
    <property type="entry name" value="ENDONUCLEASE_EXONUCLEASE_PHOSPHATASE DOMAIN-CONTAINING PROTEIN-RELATED"/>
    <property type="match status" value="1"/>
</dbReference>
<dbReference type="InterPro" id="IPR000477">
    <property type="entry name" value="RT_dom"/>
</dbReference>
<dbReference type="AlphaFoldDB" id="A0A8H6UYH2"/>
<dbReference type="Proteomes" id="UP000630445">
    <property type="component" value="Unassembled WGS sequence"/>
</dbReference>
<dbReference type="Pfam" id="PF00078">
    <property type="entry name" value="RVT_1"/>
    <property type="match status" value="1"/>
</dbReference>
<name>A0A8H6UYH2_9EURO</name>
<dbReference type="OrthoDB" id="4510570at2759"/>